<gene>
    <name evidence="2" type="ORF">E0H73_00530</name>
</gene>
<evidence type="ECO:0000313" key="3">
    <source>
        <dbReference type="Proteomes" id="UP000291144"/>
    </source>
</evidence>
<organism evidence="2 3">
    <name type="scientific">Kribbella pittospori</name>
    <dbReference type="NCBI Taxonomy" id="722689"/>
    <lineage>
        <taxon>Bacteria</taxon>
        <taxon>Bacillati</taxon>
        <taxon>Actinomycetota</taxon>
        <taxon>Actinomycetes</taxon>
        <taxon>Propionibacteriales</taxon>
        <taxon>Kribbellaceae</taxon>
        <taxon>Kribbella</taxon>
    </lineage>
</organism>
<dbReference type="SMART" id="SM00506">
    <property type="entry name" value="A1pp"/>
    <property type="match status" value="1"/>
</dbReference>
<proteinExistence type="predicted"/>
<dbReference type="SUPFAM" id="SSF52949">
    <property type="entry name" value="Macro domain-like"/>
    <property type="match status" value="1"/>
</dbReference>
<dbReference type="OrthoDB" id="1336276at2"/>
<comment type="caution">
    <text evidence="2">The sequence shown here is derived from an EMBL/GenBank/DDBJ whole genome shotgun (WGS) entry which is preliminary data.</text>
</comment>
<dbReference type="PROSITE" id="PS51154">
    <property type="entry name" value="MACRO"/>
    <property type="match status" value="1"/>
</dbReference>
<dbReference type="EMBL" id="SJKB01000001">
    <property type="protein sequence ID" value="TCC65468.1"/>
    <property type="molecule type" value="Genomic_DNA"/>
</dbReference>
<dbReference type="AlphaFoldDB" id="A0A4R0L3M4"/>
<feature type="domain" description="Macro" evidence="1">
    <location>
        <begin position="19"/>
        <end position="203"/>
    </location>
</feature>
<protein>
    <recommendedName>
        <fullName evidence="1">Macro domain-containing protein</fullName>
    </recommendedName>
</protein>
<name>A0A4R0L3M4_9ACTN</name>
<dbReference type="RefSeq" id="WP_131349856.1">
    <property type="nucleotide sequence ID" value="NZ_SJKB01000001.1"/>
</dbReference>
<evidence type="ECO:0000313" key="2">
    <source>
        <dbReference type="EMBL" id="TCC65468.1"/>
    </source>
</evidence>
<keyword evidence="3" id="KW-1185">Reference proteome</keyword>
<sequence>MTPPNLLLVDLDADLVSAWCGVFAEQIGEGLIEVQQGSLLDVLPEVDAVLTAGNSYGQMDGGVDRALARYWPNVQRSVWAAVADDYHGYQPVGAASVVPSGGEPCRWLVYAPTMRVPMPLSGELDIAVHDAFWAALLAVDRHPAANTVTRIAAPGFGTGYGRVPPGRAAQLMAAAYTMWRLPAATRISQREELLHRISSENTN</sequence>
<dbReference type="Gene3D" id="3.40.220.10">
    <property type="entry name" value="Leucine Aminopeptidase, subunit E, domain 1"/>
    <property type="match status" value="1"/>
</dbReference>
<dbReference type="InterPro" id="IPR043472">
    <property type="entry name" value="Macro_dom-like"/>
</dbReference>
<dbReference type="InterPro" id="IPR002589">
    <property type="entry name" value="Macro_dom"/>
</dbReference>
<evidence type="ECO:0000259" key="1">
    <source>
        <dbReference type="PROSITE" id="PS51154"/>
    </source>
</evidence>
<accession>A0A4R0L3M4</accession>
<dbReference type="Pfam" id="PF01661">
    <property type="entry name" value="Macro"/>
    <property type="match status" value="1"/>
</dbReference>
<reference evidence="2 3" key="1">
    <citation type="submission" date="2019-02" db="EMBL/GenBank/DDBJ databases">
        <title>Kribbella capetownensis sp. nov. and Kribbella speibonae sp. nov., isolated from soil.</title>
        <authorList>
            <person name="Curtis S.M."/>
            <person name="Norton I."/>
            <person name="Everest G.J."/>
            <person name="Meyers P.R."/>
        </authorList>
    </citation>
    <scope>NUCLEOTIDE SEQUENCE [LARGE SCALE GENOMIC DNA]</scope>
    <source>
        <strain evidence="2 3">NRRL B-24813</strain>
    </source>
</reference>
<dbReference type="Proteomes" id="UP000291144">
    <property type="component" value="Unassembled WGS sequence"/>
</dbReference>